<dbReference type="Proteomes" id="UP000016927">
    <property type="component" value="Unassembled WGS sequence"/>
</dbReference>
<sequence>MIRRNYYKKNEISMCMNTTIKEIYCLLLNPSAKFLKNHWGYLNHRTTETTQ</sequence>
<dbReference type="AlphaFoldDB" id="R0MJR8"/>
<dbReference type="VEuPathDB" id="MicrosporidiaDB:NBO_27g0017"/>
<proteinExistence type="predicted"/>
<accession>R0MJR8</accession>
<name>R0MJR8_NOSB1</name>
<dbReference type="HOGENOM" id="CLU_3106991_0_0_1"/>
<gene>
    <name evidence="1" type="ORF">NBO_27g0017</name>
</gene>
<keyword evidence="2" id="KW-1185">Reference proteome</keyword>
<protein>
    <submittedName>
        <fullName evidence="1">Uncharacterized protein</fullName>
    </submittedName>
</protein>
<reference evidence="1 2" key="1">
    <citation type="journal article" date="2013" name="BMC Genomics">
        <title>Comparative genomics of parasitic silkworm microsporidia reveal an association between genome expansion and host adaptation.</title>
        <authorList>
            <person name="Pan G."/>
            <person name="Xu J."/>
            <person name="Li T."/>
            <person name="Xia Q."/>
            <person name="Liu S.L."/>
            <person name="Zhang G."/>
            <person name="Li S."/>
            <person name="Li C."/>
            <person name="Liu H."/>
            <person name="Yang L."/>
            <person name="Liu T."/>
            <person name="Zhang X."/>
            <person name="Wu Z."/>
            <person name="Fan W."/>
            <person name="Dang X."/>
            <person name="Xiang H."/>
            <person name="Tao M."/>
            <person name="Li Y."/>
            <person name="Hu J."/>
            <person name="Li Z."/>
            <person name="Lin L."/>
            <person name="Luo J."/>
            <person name="Geng L."/>
            <person name="Wang L."/>
            <person name="Long M."/>
            <person name="Wan Y."/>
            <person name="He N."/>
            <person name="Zhang Z."/>
            <person name="Lu C."/>
            <person name="Keeling P.J."/>
            <person name="Wang J."/>
            <person name="Xiang Z."/>
            <person name="Zhou Z."/>
        </authorList>
    </citation>
    <scope>NUCLEOTIDE SEQUENCE [LARGE SCALE GENOMIC DNA]</scope>
    <source>
        <strain evidence="2">CQ1 / CVCC 102059</strain>
    </source>
</reference>
<evidence type="ECO:0000313" key="1">
    <source>
        <dbReference type="EMBL" id="EOB14460.1"/>
    </source>
</evidence>
<evidence type="ECO:0000313" key="2">
    <source>
        <dbReference type="Proteomes" id="UP000016927"/>
    </source>
</evidence>
<organism evidence="1 2">
    <name type="scientific">Nosema bombycis (strain CQ1 / CVCC 102059)</name>
    <name type="common">Microsporidian parasite</name>
    <name type="synonym">Pebrine of silkworm</name>
    <dbReference type="NCBI Taxonomy" id="578461"/>
    <lineage>
        <taxon>Eukaryota</taxon>
        <taxon>Fungi</taxon>
        <taxon>Fungi incertae sedis</taxon>
        <taxon>Microsporidia</taxon>
        <taxon>Nosematidae</taxon>
        <taxon>Nosema</taxon>
    </lineage>
</organism>
<dbReference type="EMBL" id="KB908935">
    <property type="protein sequence ID" value="EOB14460.1"/>
    <property type="molecule type" value="Genomic_DNA"/>
</dbReference>